<dbReference type="Proteomes" id="UP000239724">
    <property type="component" value="Unassembled WGS sequence"/>
</dbReference>
<feature type="binding site" evidence="10">
    <location>
        <position position="76"/>
    </location>
    <ligand>
        <name>Mg(2+)</name>
        <dbReference type="ChEBI" id="CHEBI:18420"/>
    </ligand>
</feature>
<evidence type="ECO:0000256" key="9">
    <source>
        <dbReference type="ARBA" id="ARBA00052017"/>
    </source>
</evidence>
<organism evidence="11 12">
    <name type="scientific">Rhodopila globiformis</name>
    <name type="common">Rhodopseudomonas globiformis</name>
    <dbReference type="NCBI Taxonomy" id="1071"/>
    <lineage>
        <taxon>Bacteria</taxon>
        <taxon>Pseudomonadati</taxon>
        <taxon>Pseudomonadota</taxon>
        <taxon>Alphaproteobacteria</taxon>
        <taxon>Acetobacterales</taxon>
        <taxon>Acetobacteraceae</taxon>
        <taxon>Rhodopila</taxon>
    </lineage>
</organism>
<evidence type="ECO:0000313" key="12">
    <source>
        <dbReference type="Proteomes" id="UP000239724"/>
    </source>
</evidence>
<comment type="function">
    <text evidence="10">Pyrophosphatase that catalyzes the hydrolysis of nucleoside triphosphates to their monophosphate derivatives, with a high preference for the non-canonical purine nucleotides XTP (xanthosine triphosphate), dITP (deoxyinosine triphosphate) and ITP. Seems to function as a house-cleaning enzyme that removes non-canonical purine nucleotides from the nucleotide pool, thus preventing their incorporation into DNA/RNA and avoiding chromosomal lesions.</text>
</comment>
<keyword evidence="12" id="KW-1185">Reference proteome</keyword>
<evidence type="ECO:0000256" key="1">
    <source>
        <dbReference type="ARBA" id="ARBA00008023"/>
    </source>
</evidence>
<dbReference type="EC" id="3.6.1.66" evidence="10"/>
<dbReference type="GO" id="GO:0035870">
    <property type="term" value="F:dITP diphosphatase activity"/>
    <property type="evidence" value="ECO:0007669"/>
    <property type="project" value="UniProtKB-UniRule"/>
</dbReference>
<dbReference type="GO" id="GO:0036220">
    <property type="term" value="F:ITP diphosphatase activity"/>
    <property type="evidence" value="ECO:0007669"/>
    <property type="project" value="UniProtKB-UniRule"/>
</dbReference>
<dbReference type="InterPro" id="IPR020922">
    <property type="entry name" value="dITP/XTP_pyrophosphatase"/>
</dbReference>
<evidence type="ECO:0000256" key="6">
    <source>
        <dbReference type="ARBA" id="ARBA00022842"/>
    </source>
</evidence>
<dbReference type="FunFam" id="3.90.950.10:FF:000001">
    <property type="entry name" value="dITP/XTP pyrophosphatase"/>
    <property type="match status" value="1"/>
</dbReference>
<feature type="binding site" evidence="10">
    <location>
        <begin position="157"/>
        <end position="160"/>
    </location>
    <ligand>
        <name>substrate</name>
    </ligand>
</feature>
<dbReference type="RefSeq" id="WP_104522728.1">
    <property type="nucleotide sequence ID" value="NZ_NHRY01000270.1"/>
</dbReference>
<evidence type="ECO:0000256" key="8">
    <source>
        <dbReference type="ARBA" id="ARBA00051875"/>
    </source>
</evidence>
<dbReference type="InterPro" id="IPR002637">
    <property type="entry name" value="RdgB/HAM1"/>
</dbReference>
<dbReference type="PANTHER" id="PTHR11067">
    <property type="entry name" value="INOSINE TRIPHOSPHATE PYROPHOSPHATASE/HAM1 PROTEIN"/>
    <property type="match status" value="1"/>
</dbReference>
<dbReference type="Pfam" id="PF01725">
    <property type="entry name" value="Ham1p_like"/>
    <property type="match status" value="1"/>
</dbReference>
<comment type="similarity">
    <text evidence="1 10">Belongs to the HAM1 NTPase family.</text>
</comment>
<feature type="binding site" evidence="10">
    <location>
        <begin position="15"/>
        <end position="20"/>
    </location>
    <ligand>
        <name>substrate</name>
    </ligand>
</feature>
<comment type="catalytic activity">
    <reaction evidence="10">
        <text>ITP + H2O = IMP + diphosphate + H(+)</text>
        <dbReference type="Rhea" id="RHEA:29399"/>
        <dbReference type="ChEBI" id="CHEBI:15377"/>
        <dbReference type="ChEBI" id="CHEBI:15378"/>
        <dbReference type="ChEBI" id="CHEBI:33019"/>
        <dbReference type="ChEBI" id="CHEBI:58053"/>
        <dbReference type="ChEBI" id="CHEBI:61402"/>
        <dbReference type="EC" id="3.6.1.66"/>
    </reaction>
</comment>
<dbReference type="GO" id="GO:0017111">
    <property type="term" value="F:ribonucleoside triphosphate phosphatase activity"/>
    <property type="evidence" value="ECO:0007669"/>
    <property type="project" value="InterPro"/>
</dbReference>
<comment type="catalytic activity">
    <reaction evidence="9 10">
        <text>XTP + H2O = XMP + diphosphate + H(+)</text>
        <dbReference type="Rhea" id="RHEA:28610"/>
        <dbReference type="ChEBI" id="CHEBI:15377"/>
        <dbReference type="ChEBI" id="CHEBI:15378"/>
        <dbReference type="ChEBI" id="CHEBI:33019"/>
        <dbReference type="ChEBI" id="CHEBI:57464"/>
        <dbReference type="ChEBI" id="CHEBI:61314"/>
        <dbReference type="EC" id="3.6.1.66"/>
    </reaction>
</comment>
<keyword evidence="5 10" id="KW-0378">Hydrolase</keyword>
<dbReference type="GO" id="GO:0036222">
    <property type="term" value="F:XTP diphosphatase activity"/>
    <property type="evidence" value="ECO:0007669"/>
    <property type="project" value="UniProtKB-UniRule"/>
</dbReference>
<dbReference type="GO" id="GO:0005829">
    <property type="term" value="C:cytosol"/>
    <property type="evidence" value="ECO:0007669"/>
    <property type="project" value="TreeGrafter"/>
</dbReference>
<comment type="catalytic activity">
    <reaction evidence="8 10">
        <text>dITP + H2O = dIMP + diphosphate + H(+)</text>
        <dbReference type="Rhea" id="RHEA:28342"/>
        <dbReference type="ChEBI" id="CHEBI:15377"/>
        <dbReference type="ChEBI" id="CHEBI:15378"/>
        <dbReference type="ChEBI" id="CHEBI:33019"/>
        <dbReference type="ChEBI" id="CHEBI:61194"/>
        <dbReference type="ChEBI" id="CHEBI:61382"/>
        <dbReference type="EC" id="3.6.1.66"/>
    </reaction>
</comment>
<dbReference type="HAMAP" id="MF_01405">
    <property type="entry name" value="Non_canon_purine_NTPase"/>
    <property type="match status" value="1"/>
</dbReference>
<dbReference type="GO" id="GO:0009146">
    <property type="term" value="P:purine nucleoside triphosphate catabolic process"/>
    <property type="evidence" value="ECO:0007669"/>
    <property type="project" value="UniProtKB-UniRule"/>
</dbReference>
<sequence length="206" mass="21886">MARRIAPGQTLVLASHNRGKLREITALLRPHSVELVSAGALGLPEPAETAPDFAGNARIKALAAAEGSGLPALSDDSGFCVAALGGQPGVFSARWAGQAKDFDVAMGMVKDRLGDRRDRRAWFIAALCLAWPDGHTETFLGRIDGAVTWPPRGAKGFGYDPIFVPAGDHQTFGEMEPDQKHAISHRARAFAQVLASCFAGRPDPHP</sequence>
<dbReference type="Gene3D" id="3.90.950.10">
    <property type="match status" value="1"/>
</dbReference>
<keyword evidence="4 10" id="KW-0547">Nucleotide-binding</keyword>
<dbReference type="CDD" id="cd00515">
    <property type="entry name" value="HAM1"/>
    <property type="match status" value="1"/>
</dbReference>
<dbReference type="EMBL" id="NHRY01000270">
    <property type="protein sequence ID" value="PPQ26292.1"/>
    <property type="molecule type" value="Genomic_DNA"/>
</dbReference>
<dbReference type="SUPFAM" id="SSF52972">
    <property type="entry name" value="ITPase-like"/>
    <property type="match status" value="1"/>
</dbReference>
<dbReference type="GO" id="GO:0009117">
    <property type="term" value="P:nucleotide metabolic process"/>
    <property type="evidence" value="ECO:0007669"/>
    <property type="project" value="UniProtKB-KW"/>
</dbReference>
<gene>
    <name evidence="11" type="ORF">CCS01_30170</name>
</gene>
<proteinExistence type="inferred from homology"/>
<comment type="caution">
    <text evidence="11">The sequence shown here is derived from an EMBL/GenBank/DDBJ whole genome shotgun (WGS) entry which is preliminary data.</text>
</comment>
<reference evidence="11 12" key="1">
    <citation type="journal article" date="2018" name="Arch. Microbiol.">
        <title>New insights into the metabolic potential of the phototrophic purple bacterium Rhodopila globiformis DSM 161(T) from its draft genome sequence and evidence for a vanadium-dependent nitrogenase.</title>
        <authorList>
            <person name="Imhoff J.F."/>
            <person name="Rahn T."/>
            <person name="Kunzel S."/>
            <person name="Neulinger S.C."/>
        </authorList>
    </citation>
    <scope>NUCLEOTIDE SEQUENCE [LARGE SCALE GENOMIC DNA]</scope>
    <source>
        <strain evidence="11 12">DSM 161</strain>
    </source>
</reference>
<evidence type="ECO:0000256" key="3">
    <source>
        <dbReference type="ARBA" id="ARBA00022723"/>
    </source>
</evidence>
<feature type="binding site" evidence="10">
    <location>
        <begin position="185"/>
        <end position="186"/>
    </location>
    <ligand>
        <name>substrate</name>
    </ligand>
</feature>
<protein>
    <recommendedName>
        <fullName evidence="10">dITP/XTP pyrophosphatase</fullName>
        <ecNumber evidence="10">3.6.1.66</ecNumber>
    </recommendedName>
    <alternativeName>
        <fullName evidence="10">Non-canonical purine NTP pyrophosphatase</fullName>
    </alternativeName>
    <alternativeName>
        <fullName evidence="10">Non-standard purine NTP pyrophosphatase</fullName>
    </alternativeName>
    <alternativeName>
        <fullName evidence="10">Nucleoside-triphosphate diphosphatase</fullName>
    </alternativeName>
    <alternativeName>
        <fullName evidence="10">Nucleoside-triphosphate pyrophosphatase</fullName>
        <shortName evidence="10">NTPase</shortName>
    </alternativeName>
</protein>
<feature type="binding site" evidence="10">
    <location>
        <position position="180"/>
    </location>
    <ligand>
        <name>substrate</name>
    </ligand>
</feature>
<dbReference type="GO" id="GO:0046872">
    <property type="term" value="F:metal ion binding"/>
    <property type="evidence" value="ECO:0007669"/>
    <property type="project" value="UniProtKB-KW"/>
</dbReference>
<evidence type="ECO:0000256" key="10">
    <source>
        <dbReference type="HAMAP-Rule" id="MF_01405"/>
    </source>
</evidence>
<keyword evidence="6 10" id="KW-0460">Magnesium</keyword>
<dbReference type="OrthoDB" id="9807456at2"/>
<dbReference type="GO" id="GO:0000166">
    <property type="term" value="F:nucleotide binding"/>
    <property type="evidence" value="ECO:0007669"/>
    <property type="project" value="UniProtKB-KW"/>
</dbReference>
<comment type="caution">
    <text evidence="10">Lacks conserved residue(s) required for the propagation of feature annotation.</text>
</comment>
<dbReference type="AlphaFoldDB" id="A0A2S6MVB1"/>
<keyword evidence="7 10" id="KW-0546">Nucleotide metabolism</keyword>
<name>A0A2S6MVB1_RHOGL</name>
<comment type="cofactor">
    <cofactor evidence="10">
        <name>Mg(2+)</name>
        <dbReference type="ChEBI" id="CHEBI:18420"/>
    </cofactor>
    <text evidence="10">Binds 1 Mg(2+) ion per subunit.</text>
</comment>
<keyword evidence="3 10" id="KW-0479">Metal-binding</keyword>
<accession>A0A2S6MVB1</accession>
<feature type="active site" description="Proton acceptor" evidence="10">
    <location>
        <position position="76"/>
    </location>
</feature>
<comment type="subunit">
    <text evidence="2 10">Homodimer.</text>
</comment>
<dbReference type="PANTHER" id="PTHR11067:SF9">
    <property type="entry name" value="INOSINE TRIPHOSPHATE PYROPHOSPHATASE"/>
    <property type="match status" value="1"/>
</dbReference>
<evidence type="ECO:0000256" key="4">
    <source>
        <dbReference type="ARBA" id="ARBA00022741"/>
    </source>
</evidence>
<feature type="binding site" evidence="10">
    <location>
        <position position="77"/>
    </location>
    <ligand>
        <name>substrate</name>
    </ligand>
</feature>
<evidence type="ECO:0000256" key="2">
    <source>
        <dbReference type="ARBA" id="ARBA00011738"/>
    </source>
</evidence>
<evidence type="ECO:0000256" key="7">
    <source>
        <dbReference type="ARBA" id="ARBA00023080"/>
    </source>
</evidence>
<evidence type="ECO:0000256" key="5">
    <source>
        <dbReference type="ARBA" id="ARBA00022801"/>
    </source>
</evidence>
<evidence type="ECO:0000313" key="11">
    <source>
        <dbReference type="EMBL" id="PPQ26292.1"/>
    </source>
</evidence>
<dbReference type="InterPro" id="IPR029001">
    <property type="entry name" value="ITPase-like_fam"/>
</dbReference>